<dbReference type="Pfam" id="PF09733">
    <property type="entry name" value="VEFS-Box"/>
    <property type="match status" value="1"/>
</dbReference>
<evidence type="ECO:0000259" key="9">
    <source>
        <dbReference type="Pfam" id="PF23320"/>
    </source>
</evidence>
<feature type="domain" description="Polycomb protein VEFS-Box" evidence="8">
    <location>
        <begin position="501"/>
        <end position="619"/>
    </location>
</feature>
<dbReference type="GO" id="GO:0008270">
    <property type="term" value="F:zinc ion binding"/>
    <property type="evidence" value="ECO:0007669"/>
    <property type="project" value="UniProtKB-KW"/>
</dbReference>
<evidence type="ECO:0000259" key="8">
    <source>
        <dbReference type="Pfam" id="PF09733"/>
    </source>
</evidence>
<evidence type="ECO:0000256" key="4">
    <source>
        <dbReference type="ARBA" id="ARBA00022833"/>
    </source>
</evidence>
<feature type="domain" description="Polycomb protein SUZ12-like zinc finger" evidence="9">
    <location>
        <begin position="373"/>
        <end position="440"/>
    </location>
</feature>
<keyword evidence="6" id="KW-0805">Transcription regulation</keyword>
<evidence type="ECO:0000256" key="2">
    <source>
        <dbReference type="ARBA" id="ARBA00022723"/>
    </source>
</evidence>
<evidence type="ECO:0000256" key="3">
    <source>
        <dbReference type="ARBA" id="ARBA00022771"/>
    </source>
</evidence>
<dbReference type="GO" id="GO:0006325">
    <property type="term" value="P:chromatin organization"/>
    <property type="evidence" value="ECO:0007669"/>
    <property type="project" value="UniProtKB-KW"/>
</dbReference>
<name>A0AAV1Z037_9ARAC</name>
<keyword evidence="3" id="KW-0863">Zinc-finger</keyword>
<accession>A0AAV1Z037</accession>
<dbReference type="PANTHER" id="PTHR22597:SF0">
    <property type="entry name" value="POLYCOMB PROTEIN SUZ12"/>
    <property type="match status" value="1"/>
</dbReference>
<keyword evidence="4" id="KW-0862">Zinc</keyword>
<dbReference type="PANTHER" id="PTHR22597">
    <property type="entry name" value="POLYCOMB GROUP PROTEIN"/>
    <property type="match status" value="1"/>
</dbReference>
<evidence type="ECO:0000256" key="7">
    <source>
        <dbReference type="ARBA" id="ARBA00023163"/>
    </source>
</evidence>
<evidence type="ECO:0000256" key="1">
    <source>
        <dbReference type="ARBA" id="ARBA00007416"/>
    </source>
</evidence>
<dbReference type="GO" id="GO:0016586">
    <property type="term" value="C:RSC-type complex"/>
    <property type="evidence" value="ECO:0007669"/>
    <property type="project" value="TreeGrafter"/>
</dbReference>
<comment type="similarity">
    <text evidence="1">Belongs to the VEFS (VRN2-EMF2-FIS2-SU(Z)12) family.</text>
</comment>
<evidence type="ECO:0000256" key="6">
    <source>
        <dbReference type="ARBA" id="ARBA00023015"/>
    </source>
</evidence>
<organism evidence="10 11">
    <name type="scientific">Larinioides sclopetarius</name>
    <dbReference type="NCBI Taxonomy" id="280406"/>
    <lineage>
        <taxon>Eukaryota</taxon>
        <taxon>Metazoa</taxon>
        <taxon>Ecdysozoa</taxon>
        <taxon>Arthropoda</taxon>
        <taxon>Chelicerata</taxon>
        <taxon>Arachnida</taxon>
        <taxon>Araneae</taxon>
        <taxon>Araneomorphae</taxon>
        <taxon>Entelegynae</taxon>
        <taxon>Araneoidea</taxon>
        <taxon>Araneidae</taxon>
        <taxon>Larinioides</taxon>
    </lineage>
</organism>
<dbReference type="CDD" id="cd21740">
    <property type="entry name" value="C2_II_SUZ12"/>
    <property type="match status" value="1"/>
</dbReference>
<protein>
    <recommendedName>
        <fullName evidence="12">Polycomb protein SUZ12</fullName>
    </recommendedName>
</protein>
<comment type="caution">
    <text evidence="10">The sequence shown here is derived from an EMBL/GenBank/DDBJ whole genome shotgun (WGS) entry which is preliminary data.</text>
</comment>
<reference evidence="10 11" key="1">
    <citation type="submission" date="2024-04" db="EMBL/GenBank/DDBJ databases">
        <authorList>
            <person name="Rising A."/>
            <person name="Reimegard J."/>
            <person name="Sonavane S."/>
            <person name="Akerstrom W."/>
            <person name="Nylinder S."/>
            <person name="Hedman E."/>
            <person name="Kallberg Y."/>
        </authorList>
    </citation>
    <scope>NUCLEOTIDE SEQUENCE [LARGE SCALE GENOMIC DNA]</scope>
</reference>
<keyword evidence="5" id="KW-0156">Chromatin regulator</keyword>
<gene>
    <name evidence="10" type="ORF">LARSCL_LOCUS2197</name>
</gene>
<dbReference type="AlphaFoldDB" id="A0AAV1Z037"/>
<dbReference type="InterPro" id="IPR057540">
    <property type="entry name" value="Znf_SUZ12"/>
</dbReference>
<dbReference type="EMBL" id="CAXIEN010000014">
    <property type="protein sequence ID" value="CAL1264861.1"/>
    <property type="molecule type" value="Genomic_DNA"/>
</dbReference>
<keyword evidence="2" id="KW-0479">Metal-binding</keyword>
<sequence length="638" mass="73918">MPPRKREKPTEKESNTDQIKTDRELFLQAFEKPTQIYRFLGSRQQHSPVFLQRCLTYMKRRMSRTHSKRKSFKINSILEKVTAQQRALDSERPSGHLIITFTGYYDKSHKGPGDTVCVEATLLKICHKKRKDVSSPVMQISVGKCDVHRNPDVTNPPAKVTAISVPNDNFNLSNGHLVKSYVLLLRVTCPVNKTKVNGYCNGDISDVLDEPAQKKRKSMKNTAEDIHYYGAELVVYDKHQRCLLTDGEYQLVLQDLGQRNSPKKLSSWETFPEGKEKVSNTNMTLPQYESINFIDVFGKGPLVTFHLQWRDNLVNGIVDRPQPTTKMDELFCPNGLKGKFLKLHFFPKVFLGVNLEYLYMNPEYPLQERPNKMRIFYQFLYNNNTRQQTEARDDFQCPWCRVNCIELYCLLKHLKLCHSRFCFNYVPHPKGARIDVSINESYDGSYVGNPNDLHSTGFAFSRTGPARRNPVTHVMVCRPKRPTPSLSEFLEPDDTEADGPRSYISGHNRLYYHTATCLSVRPQEIDIDSESENDPLWLRIKTQHMIDEFTDVNEGEKELMKMWNLHIMKYGFVGDCQIPLACSMFIEEHGKTILVQRLYRNFLLHLCNLFDYGLISASVVYHTMHQLNQIRDEASWSS</sequence>
<dbReference type="GO" id="GO:0035098">
    <property type="term" value="C:ESC/E(Z) complex"/>
    <property type="evidence" value="ECO:0007669"/>
    <property type="project" value="TreeGrafter"/>
</dbReference>
<proteinExistence type="inferred from homology"/>
<evidence type="ECO:0008006" key="12">
    <source>
        <dbReference type="Google" id="ProtNLM"/>
    </source>
</evidence>
<evidence type="ECO:0000313" key="11">
    <source>
        <dbReference type="Proteomes" id="UP001497382"/>
    </source>
</evidence>
<dbReference type="Pfam" id="PF23320">
    <property type="entry name" value="Zn_SUZ12"/>
    <property type="match status" value="1"/>
</dbReference>
<dbReference type="CDD" id="cd21551">
    <property type="entry name" value="VEFS-box_SUZ12"/>
    <property type="match status" value="1"/>
</dbReference>
<dbReference type="InterPro" id="IPR019135">
    <property type="entry name" value="Polycomb_protein_VEFS-Box"/>
</dbReference>
<keyword evidence="11" id="KW-1185">Reference proteome</keyword>
<keyword evidence="7" id="KW-0804">Transcription</keyword>
<dbReference type="GO" id="GO:0031490">
    <property type="term" value="F:chromatin DNA binding"/>
    <property type="evidence" value="ECO:0007669"/>
    <property type="project" value="TreeGrafter"/>
</dbReference>
<evidence type="ECO:0000256" key="5">
    <source>
        <dbReference type="ARBA" id="ARBA00022853"/>
    </source>
</evidence>
<evidence type="ECO:0000313" key="10">
    <source>
        <dbReference type="EMBL" id="CAL1264861.1"/>
    </source>
</evidence>
<dbReference type="CDD" id="cd21750">
    <property type="entry name" value="ZnB-Zn_SUZ12"/>
    <property type="match status" value="1"/>
</dbReference>
<dbReference type="Proteomes" id="UP001497382">
    <property type="component" value="Unassembled WGS sequence"/>
</dbReference>